<evidence type="ECO:0000313" key="3">
    <source>
        <dbReference type="Proteomes" id="UP000033475"/>
    </source>
</evidence>
<protein>
    <submittedName>
        <fullName evidence="2">2OG-Fe(II) oxygenase superfamily protein</fullName>
    </submittedName>
</protein>
<dbReference type="GO" id="GO:0016491">
    <property type="term" value="F:oxidoreductase activity"/>
    <property type="evidence" value="ECO:0007669"/>
    <property type="project" value="TreeGrafter"/>
</dbReference>
<proteinExistence type="predicted"/>
<gene>
    <name evidence="2" type="ORF">RFEPED_0222</name>
</gene>
<organism evidence="2 3">
    <name type="scientific">Rickettsia felis str. Pedreira</name>
    <dbReference type="NCBI Taxonomy" id="1359196"/>
    <lineage>
        <taxon>Bacteria</taxon>
        <taxon>Pseudomonadati</taxon>
        <taxon>Pseudomonadota</taxon>
        <taxon>Alphaproteobacteria</taxon>
        <taxon>Rickettsiales</taxon>
        <taxon>Rickettsiaceae</taxon>
        <taxon>Rickettsieae</taxon>
        <taxon>Rickettsia</taxon>
        <taxon>spotted fever group</taxon>
    </lineage>
</organism>
<feature type="domain" description="Fe2OG dioxygenase" evidence="1">
    <location>
        <begin position="91"/>
        <end position="187"/>
    </location>
</feature>
<name>A0A0F3MQ31_RICFI</name>
<dbReference type="InterPro" id="IPR032857">
    <property type="entry name" value="ALKBH4"/>
</dbReference>
<dbReference type="Pfam" id="PF13532">
    <property type="entry name" value="2OG-FeII_Oxy_2"/>
    <property type="match status" value="1"/>
</dbReference>
<sequence>MSQLSLFNDQIIISGLKYIEEYITAEQEDRLIKLIDSSPWITDLKRRVQHYGYKYDYKSRSIEQSYYLGLLPKWLQIVADEFYKKNIFNEIPNQVIVNEYMPGQGIASHIDCIPCFSDTICSLSLGGSCIMELTNDKTKHAILLKPRSLLVFKNEARYKWQHGIAARKSDNKIIRNRRISLTFRKAIL</sequence>
<evidence type="ECO:0000259" key="1">
    <source>
        <dbReference type="PROSITE" id="PS51471"/>
    </source>
</evidence>
<dbReference type="InterPro" id="IPR037151">
    <property type="entry name" value="AlkB-like_sf"/>
</dbReference>
<dbReference type="Gene3D" id="2.60.120.590">
    <property type="entry name" value="Alpha-ketoglutarate-dependent dioxygenase AlkB-like"/>
    <property type="match status" value="1"/>
</dbReference>
<evidence type="ECO:0000313" key="2">
    <source>
        <dbReference type="EMBL" id="KJV57855.1"/>
    </source>
</evidence>
<dbReference type="PROSITE" id="PS51471">
    <property type="entry name" value="FE2OG_OXY"/>
    <property type="match status" value="1"/>
</dbReference>
<dbReference type="EMBL" id="LANQ01000001">
    <property type="protein sequence ID" value="KJV57855.1"/>
    <property type="molecule type" value="Genomic_DNA"/>
</dbReference>
<comment type="caution">
    <text evidence="2">The sequence shown here is derived from an EMBL/GenBank/DDBJ whole genome shotgun (WGS) entry which is preliminary data.</text>
</comment>
<dbReference type="InterPro" id="IPR005123">
    <property type="entry name" value="Oxoglu/Fe-dep_dioxygenase_dom"/>
</dbReference>
<reference evidence="2 3" key="1">
    <citation type="submission" date="2015-01" db="EMBL/GenBank/DDBJ databases">
        <title>Genome Sequencing of Rickettsiales.</title>
        <authorList>
            <person name="Daugherty S.C."/>
            <person name="Su Q."/>
            <person name="Abolude K."/>
            <person name="Beier-Sexton M."/>
            <person name="Carlyon J.A."/>
            <person name="Carter R."/>
            <person name="Day N.P."/>
            <person name="Dumler S.J."/>
            <person name="Dyachenko V."/>
            <person name="Godinez A."/>
            <person name="Kurtti T.J."/>
            <person name="Lichay M."/>
            <person name="Mullins K.E."/>
            <person name="Ott S."/>
            <person name="Pappas-Brown V."/>
            <person name="Paris D.H."/>
            <person name="Patel P."/>
            <person name="Richards A.L."/>
            <person name="Sadzewicz L."/>
            <person name="Sears K."/>
            <person name="Seidman D."/>
            <person name="Sengamalay N."/>
            <person name="Stenos J."/>
            <person name="Tallon L.J."/>
            <person name="Vincent G."/>
            <person name="Fraser C.M."/>
            <person name="Munderloh U."/>
            <person name="Dunning-Hotopp J.C."/>
        </authorList>
    </citation>
    <scope>NUCLEOTIDE SEQUENCE [LARGE SCALE GENOMIC DNA]</scope>
    <source>
        <strain evidence="2 3">Pedreira</strain>
    </source>
</reference>
<dbReference type="GO" id="GO:0032451">
    <property type="term" value="F:demethylase activity"/>
    <property type="evidence" value="ECO:0007669"/>
    <property type="project" value="TreeGrafter"/>
</dbReference>
<dbReference type="PANTHER" id="PTHR12463">
    <property type="entry name" value="OXYGENASE-RELATED"/>
    <property type="match status" value="1"/>
</dbReference>
<dbReference type="PANTHER" id="PTHR12463:SF1">
    <property type="entry name" value="2-OXOGLUTARATE AND FE-DEPENDENT OXYGENASE FAMILY PROTEIN"/>
    <property type="match status" value="1"/>
</dbReference>
<accession>A0A0F3MQ31</accession>
<dbReference type="AlphaFoldDB" id="A0A0F3MQ31"/>
<dbReference type="GO" id="GO:0070988">
    <property type="term" value="P:demethylation"/>
    <property type="evidence" value="ECO:0007669"/>
    <property type="project" value="InterPro"/>
</dbReference>
<dbReference type="InterPro" id="IPR027450">
    <property type="entry name" value="AlkB-like"/>
</dbReference>
<dbReference type="RefSeq" id="WP_011270927.1">
    <property type="nucleotide sequence ID" value="NZ_LANQ01000001.1"/>
</dbReference>
<dbReference type="SUPFAM" id="SSF51197">
    <property type="entry name" value="Clavaminate synthase-like"/>
    <property type="match status" value="1"/>
</dbReference>
<dbReference type="PATRIC" id="fig|1359196.3.peg.209"/>
<dbReference type="Proteomes" id="UP000033475">
    <property type="component" value="Unassembled WGS sequence"/>
</dbReference>